<reference evidence="2" key="1">
    <citation type="journal article" date="2023" name="G3 (Bethesda)">
        <title>Whole genome assemblies of Zophobas morio and Tenebrio molitor.</title>
        <authorList>
            <person name="Kaur S."/>
            <person name="Stinson S.A."/>
            <person name="diCenzo G.C."/>
        </authorList>
    </citation>
    <scope>NUCLEOTIDE SEQUENCE</scope>
    <source>
        <strain evidence="2">QUZm001</strain>
    </source>
</reference>
<name>A0AA38MDM4_9CUCU</name>
<feature type="transmembrane region" description="Helical" evidence="1">
    <location>
        <begin position="340"/>
        <end position="359"/>
    </location>
</feature>
<organism evidence="2 3">
    <name type="scientific">Zophobas morio</name>
    <dbReference type="NCBI Taxonomy" id="2755281"/>
    <lineage>
        <taxon>Eukaryota</taxon>
        <taxon>Metazoa</taxon>
        <taxon>Ecdysozoa</taxon>
        <taxon>Arthropoda</taxon>
        <taxon>Hexapoda</taxon>
        <taxon>Insecta</taxon>
        <taxon>Pterygota</taxon>
        <taxon>Neoptera</taxon>
        <taxon>Endopterygota</taxon>
        <taxon>Coleoptera</taxon>
        <taxon>Polyphaga</taxon>
        <taxon>Cucujiformia</taxon>
        <taxon>Tenebrionidae</taxon>
        <taxon>Zophobas</taxon>
    </lineage>
</organism>
<sequence>MIRTRYKNLRKMVQVHFERRRKIQLDALKRIQYIVRSLKVTVDGYNDLFGWTNLFNMCLSLARILNITQLLLFQLNRPQFLAVKVFNLIFITWILAGTVIMIVIMNSTLSEYHEMTKFCENAKYLLKITNLEGLKLRELTLLGHAYAQFFYNIWSEFYAEYLHTLMNFHNQFLSCLLVNMIRTRYKNLRKMVQVHFERRRKIQLDALKRVQYTVRSLKVTVDGYNDLFGWTNLFNICLSLARILNITQLLLFQLNRPQFLTVKVLNLIFITWILAGTVIMIVIMNSTLSEYHEMTKLCENGQYLKITDLEGLKLRECSKFFLQNAPEFRVANFFSIKRNFILSVALIFVNFEIALIQMANE</sequence>
<protein>
    <recommendedName>
        <fullName evidence="4">Gustatory receptor</fullName>
    </recommendedName>
</protein>
<feature type="transmembrane region" description="Helical" evidence="1">
    <location>
        <begin position="264"/>
        <end position="284"/>
    </location>
</feature>
<dbReference type="GO" id="GO:0030424">
    <property type="term" value="C:axon"/>
    <property type="evidence" value="ECO:0007669"/>
    <property type="project" value="TreeGrafter"/>
</dbReference>
<gene>
    <name evidence="2" type="ORF">Zmor_018934</name>
</gene>
<dbReference type="GO" id="GO:0008049">
    <property type="term" value="P:male courtship behavior"/>
    <property type="evidence" value="ECO:0007669"/>
    <property type="project" value="TreeGrafter"/>
</dbReference>
<evidence type="ECO:0000256" key="1">
    <source>
        <dbReference type="SAM" id="Phobius"/>
    </source>
</evidence>
<dbReference type="GO" id="GO:0030425">
    <property type="term" value="C:dendrite"/>
    <property type="evidence" value="ECO:0007669"/>
    <property type="project" value="TreeGrafter"/>
</dbReference>
<evidence type="ECO:0000313" key="2">
    <source>
        <dbReference type="EMBL" id="KAJ3653015.1"/>
    </source>
</evidence>
<keyword evidence="1" id="KW-0472">Membrane</keyword>
<keyword evidence="3" id="KW-1185">Reference proteome</keyword>
<evidence type="ECO:0000313" key="3">
    <source>
        <dbReference type="Proteomes" id="UP001168821"/>
    </source>
</evidence>
<dbReference type="GO" id="GO:0043025">
    <property type="term" value="C:neuronal cell body"/>
    <property type="evidence" value="ECO:0007669"/>
    <property type="project" value="TreeGrafter"/>
</dbReference>
<keyword evidence="1" id="KW-1133">Transmembrane helix</keyword>
<dbReference type="PANTHER" id="PTHR21143">
    <property type="entry name" value="INVERTEBRATE GUSTATORY RECEPTOR"/>
    <property type="match status" value="1"/>
</dbReference>
<keyword evidence="1" id="KW-0812">Transmembrane</keyword>
<comment type="caution">
    <text evidence="2">The sequence shown here is derived from an EMBL/GenBank/DDBJ whole genome shotgun (WGS) entry which is preliminary data.</text>
</comment>
<feature type="transmembrane region" description="Helical" evidence="1">
    <location>
        <begin position="233"/>
        <end position="252"/>
    </location>
</feature>
<dbReference type="PANTHER" id="PTHR21143:SF104">
    <property type="entry name" value="GUSTATORY RECEPTOR 8A-RELATED"/>
    <property type="match status" value="1"/>
</dbReference>
<dbReference type="GO" id="GO:0007635">
    <property type="term" value="P:chemosensory behavior"/>
    <property type="evidence" value="ECO:0007669"/>
    <property type="project" value="TreeGrafter"/>
</dbReference>
<dbReference type="Proteomes" id="UP001168821">
    <property type="component" value="Unassembled WGS sequence"/>
</dbReference>
<proteinExistence type="predicted"/>
<dbReference type="EMBL" id="JALNTZ010000005">
    <property type="protein sequence ID" value="KAJ3653015.1"/>
    <property type="molecule type" value="Genomic_DNA"/>
</dbReference>
<evidence type="ECO:0008006" key="4">
    <source>
        <dbReference type="Google" id="ProtNLM"/>
    </source>
</evidence>
<dbReference type="AlphaFoldDB" id="A0AA38MDM4"/>
<feature type="transmembrane region" description="Helical" evidence="1">
    <location>
        <begin position="85"/>
        <end position="105"/>
    </location>
</feature>
<accession>A0AA38MDM4</accession>